<reference evidence="3 4" key="1">
    <citation type="submission" date="2021-12" db="EMBL/GenBank/DDBJ databases">
        <title>A phylogenomic analysis of Limosilactobacillus reuteri reveals ancient and stable evolutionary relationships with rodents and birds and zoonotic transmission to humans.</title>
        <authorList>
            <person name="Li F."/>
            <person name="Li X."/>
            <person name="Cheng C."/>
            <person name="Tollenaar S."/>
            <person name="Zhang J.S."/>
            <person name="Simpson D."/>
            <person name="Tasseva G."/>
            <person name="Perez-Munoz M.E."/>
            <person name="Frese S."/>
            <person name="Gaenzle M.G."/>
            <person name="Walter J."/>
            <person name="Zheng J."/>
        </authorList>
    </citation>
    <scope>NUCLEOTIDE SEQUENCE [LARGE SCALE GENOMIC DNA]</scope>
    <source>
        <strain evidence="3 4">WF-AF5-A</strain>
    </source>
</reference>
<feature type="coiled-coil region" evidence="1">
    <location>
        <begin position="66"/>
        <end position="119"/>
    </location>
</feature>
<dbReference type="Proteomes" id="UP001200032">
    <property type="component" value="Unassembled WGS sequence"/>
</dbReference>
<protein>
    <submittedName>
        <fullName evidence="3">Uncharacterized protein</fullName>
    </submittedName>
</protein>
<proteinExistence type="predicted"/>
<keyword evidence="2" id="KW-0472">Membrane</keyword>
<sequence>MKIIEDKSWPSHNILAIGVPVVTATLGAIIASAFKSYILAFSSVICGLVVLLGITIAYLINSKLCLANAIKEFNNLNKEYDELKEKSTKDQEGLVTVKEEKRELELKDLENRAELKRLNDKIENLIDPLALTKEESMAFLKQRHELKSNNVSSNKRSKKRFSQILM</sequence>
<name>A0ABS8RFN7_9LACO</name>
<comment type="caution">
    <text evidence="3">The sequence shown here is derived from an EMBL/GenBank/DDBJ whole genome shotgun (WGS) entry which is preliminary data.</text>
</comment>
<accession>A0ABS8RFN7</accession>
<evidence type="ECO:0000313" key="4">
    <source>
        <dbReference type="Proteomes" id="UP001200032"/>
    </source>
</evidence>
<keyword evidence="1" id="KW-0175">Coiled coil</keyword>
<evidence type="ECO:0000256" key="2">
    <source>
        <dbReference type="SAM" id="Phobius"/>
    </source>
</evidence>
<feature type="transmembrane region" description="Helical" evidence="2">
    <location>
        <begin position="12"/>
        <end position="31"/>
    </location>
</feature>
<keyword evidence="2" id="KW-1133">Transmembrane helix</keyword>
<keyword evidence="2" id="KW-0812">Transmembrane</keyword>
<keyword evidence="4" id="KW-1185">Reference proteome</keyword>
<feature type="transmembrane region" description="Helical" evidence="2">
    <location>
        <begin position="37"/>
        <end position="60"/>
    </location>
</feature>
<gene>
    <name evidence="3" type="ORF">LTY59_10010</name>
</gene>
<organism evidence="3 4">
    <name type="scientific">Limosilactobacillus balticus</name>
    <dbReference type="NCBI Taxonomy" id="2759747"/>
    <lineage>
        <taxon>Bacteria</taxon>
        <taxon>Bacillati</taxon>
        <taxon>Bacillota</taxon>
        <taxon>Bacilli</taxon>
        <taxon>Lactobacillales</taxon>
        <taxon>Lactobacillaceae</taxon>
        <taxon>Limosilactobacillus</taxon>
    </lineage>
</organism>
<dbReference type="RefSeq" id="WP_231796074.1">
    <property type="nucleotide sequence ID" value="NZ_JAJPDJ010000073.1"/>
</dbReference>
<dbReference type="EMBL" id="JAJPDJ010000073">
    <property type="protein sequence ID" value="MCD7139533.1"/>
    <property type="molecule type" value="Genomic_DNA"/>
</dbReference>
<evidence type="ECO:0000256" key="1">
    <source>
        <dbReference type="SAM" id="Coils"/>
    </source>
</evidence>
<evidence type="ECO:0000313" key="3">
    <source>
        <dbReference type="EMBL" id="MCD7139533.1"/>
    </source>
</evidence>